<keyword evidence="2" id="KW-1133">Transmembrane helix</keyword>
<evidence type="ECO:0000313" key="3">
    <source>
        <dbReference type="EMBL" id="MBB6121581.1"/>
    </source>
</evidence>
<comment type="caution">
    <text evidence="3">The sequence shown here is derived from an EMBL/GenBank/DDBJ whole genome shotgun (WGS) entry which is preliminary data.</text>
</comment>
<name>A0A841IZM2_9ACTN</name>
<keyword evidence="4" id="KW-1185">Reference proteome</keyword>
<dbReference type="RefSeq" id="WP_184293037.1">
    <property type="nucleotide sequence ID" value="NZ_JACHJO010000011.1"/>
</dbReference>
<dbReference type="EMBL" id="JACHJO010000011">
    <property type="protein sequence ID" value="MBB6121581.1"/>
    <property type="molecule type" value="Genomic_DNA"/>
</dbReference>
<feature type="region of interest" description="Disordered" evidence="1">
    <location>
        <begin position="1"/>
        <end position="39"/>
    </location>
</feature>
<sequence length="313" mass="33729">MTGSSPDPGQGSRLARRLVAASQTEQDQRKDPSPRRPSSGARVLLLRVGYWSATVLAMLGALVLMAMAGTISTQHQDELEEQAQDGFDAQDRTIAARQGLEGLPSSGEAQRWLLQAATAGENVAAAQNIYLENAGPINADDLPAQTPGLGEHDECTPYLGPPPPSRREYTEEEHITCAEGLRESAVSGLERKLTPHFAAGARDSDGFNAVSQWHSWVSTLDDDASLSGYTWVAHQAQVFEKDMTIHMVWTLAEDETGRTVAWLRGRYDPVVKKFDDLVLGTVADGEGAGEDDTGSPVEDSREDAQSDDPEGGE</sequence>
<dbReference type="Proteomes" id="UP000536604">
    <property type="component" value="Unassembled WGS sequence"/>
</dbReference>
<feature type="transmembrane region" description="Helical" evidence="2">
    <location>
        <begin position="44"/>
        <end position="68"/>
    </location>
</feature>
<organism evidence="3 4">
    <name type="scientific">Nocardiopsis algeriensis</name>
    <dbReference type="NCBI Taxonomy" id="1478215"/>
    <lineage>
        <taxon>Bacteria</taxon>
        <taxon>Bacillati</taxon>
        <taxon>Actinomycetota</taxon>
        <taxon>Actinomycetes</taxon>
        <taxon>Streptosporangiales</taxon>
        <taxon>Nocardiopsidaceae</taxon>
        <taxon>Nocardiopsis</taxon>
    </lineage>
</organism>
<evidence type="ECO:0000256" key="1">
    <source>
        <dbReference type="SAM" id="MobiDB-lite"/>
    </source>
</evidence>
<reference evidence="3 4" key="1">
    <citation type="submission" date="2020-08" db="EMBL/GenBank/DDBJ databases">
        <title>Genomic Encyclopedia of Type Strains, Phase III (KMG-III): the genomes of soil and plant-associated and newly described type strains.</title>
        <authorList>
            <person name="Whitman W."/>
        </authorList>
    </citation>
    <scope>NUCLEOTIDE SEQUENCE [LARGE SCALE GENOMIC DNA]</scope>
    <source>
        <strain evidence="3 4">CECT 8712</strain>
    </source>
</reference>
<gene>
    <name evidence="3" type="ORF">FHS13_003555</name>
</gene>
<keyword evidence="2" id="KW-0472">Membrane</keyword>
<protein>
    <submittedName>
        <fullName evidence="3">Uncharacterized protein</fullName>
    </submittedName>
</protein>
<dbReference type="AlphaFoldDB" id="A0A841IZM2"/>
<proteinExistence type="predicted"/>
<evidence type="ECO:0000313" key="4">
    <source>
        <dbReference type="Proteomes" id="UP000536604"/>
    </source>
</evidence>
<evidence type="ECO:0000256" key="2">
    <source>
        <dbReference type="SAM" id="Phobius"/>
    </source>
</evidence>
<accession>A0A841IZM2</accession>
<keyword evidence="2" id="KW-0812">Transmembrane</keyword>
<feature type="region of interest" description="Disordered" evidence="1">
    <location>
        <begin position="282"/>
        <end position="313"/>
    </location>
</feature>